<dbReference type="HOGENOM" id="CLU_013137_8_1_1"/>
<dbReference type="InterPro" id="IPR013106">
    <property type="entry name" value="Ig_V-set"/>
</dbReference>
<dbReference type="eggNOG" id="ENOG502S8CI">
    <property type="taxonomic scope" value="Eukaryota"/>
</dbReference>
<evidence type="ECO:0000256" key="2">
    <source>
        <dbReference type="ARBA" id="ARBA00022475"/>
    </source>
</evidence>
<evidence type="ECO:0000256" key="3">
    <source>
        <dbReference type="ARBA" id="ARBA00022692"/>
    </source>
</evidence>
<evidence type="ECO:0000256" key="10">
    <source>
        <dbReference type="ARBA" id="ARBA00023319"/>
    </source>
</evidence>
<evidence type="ECO:0000256" key="9">
    <source>
        <dbReference type="ARBA" id="ARBA00023180"/>
    </source>
</evidence>
<evidence type="ECO:0000313" key="15">
    <source>
        <dbReference type="Proteomes" id="UP000008672"/>
    </source>
</evidence>
<organism evidence="14 15">
    <name type="scientific">Latimeria chalumnae</name>
    <name type="common">Coelacanth</name>
    <dbReference type="NCBI Taxonomy" id="7897"/>
    <lineage>
        <taxon>Eukaryota</taxon>
        <taxon>Metazoa</taxon>
        <taxon>Chordata</taxon>
        <taxon>Craniata</taxon>
        <taxon>Vertebrata</taxon>
        <taxon>Euteleostomi</taxon>
        <taxon>Coelacanthiformes</taxon>
        <taxon>Coelacanthidae</taxon>
        <taxon>Latimeria</taxon>
    </lineage>
</organism>
<evidence type="ECO:0000256" key="6">
    <source>
        <dbReference type="ARBA" id="ARBA00023136"/>
    </source>
</evidence>
<dbReference type="GO" id="GO:0042130">
    <property type="term" value="P:negative regulation of T cell proliferation"/>
    <property type="evidence" value="ECO:0007669"/>
    <property type="project" value="TreeGrafter"/>
</dbReference>
<dbReference type="SMART" id="SM00406">
    <property type="entry name" value="IGv"/>
    <property type="match status" value="1"/>
</dbReference>
<dbReference type="InterPro" id="IPR013783">
    <property type="entry name" value="Ig-like_fold"/>
</dbReference>
<reference evidence="15" key="1">
    <citation type="submission" date="2011-08" db="EMBL/GenBank/DDBJ databases">
        <title>The draft genome of Latimeria chalumnae.</title>
        <authorList>
            <person name="Di Palma F."/>
            <person name="Alfoldi J."/>
            <person name="Johnson J."/>
            <person name="Berlin A."/>
            <person name="Gnerre S."/>
            <person name="Jaffe D."/>
            <person name="MacCallum I."/>
            <person name="Young S."/>
            <person name="Walker B.J."/>
            <person name="Lander E."/>
            <person name="Lindblad-Toh K."/>
        </authorList>
    </citation>
    <scope>NUCLEOTIDE SEQUENCE [LARGE SCALE GENOMIC DNA]</scope>
    <source>
        <strain evidence="15">Wild caught</strain>
    </source>
</reference>
<dbReference type="FunFam" id="2.60.40.10:FF:000142">
    <property type="entry name" value="V-set domain-containing T-cell activation inhibitor 1"/>
    <property type="match status" value="1"/>
</dbReference>
<dbReference type="InterPro" id="IPR036179">
    <property type="entry name" value="Ig-like_dom_sf"/>
</dbReference>
<dbReference type="Gene3D" id="2.60.40.10">
    <property type="entry name" value="Immunoglobulins"/>
    <property type="match status" value="2"/>
</dbReference>
<dbReference type="Bgee" id="ENSLACG00000009942">
    <property type="expression patterns" value="Expressed in pectoral fin and 6 other cell types or tissues"/>
</dbReference>
<evidence type="ECO:0000256" key="7">
    <source>
        <dbReference type="ARBA" id="ARBA00023157"/>
    </source>
</evidence>
<name>H3ANT1_LATCH</name>
<dbReference type="Ensembl" id="ENSLACT00000011387.1">
    <property type="protein sequence ID" value="ENSLACP00000011302.1"/>
    <property type="gene ID" value="ENSLACG00000009942.1"/>
</dbReference>
<dbReference type="InterPro" id="IPR013162">
    <property type="entry name" value="CD80_C2-set"/>
</dbReference>
<gene>
    <name evidence="14" type="primary">LOC102367267</name>
</gene>
<dbReference type="PROSITE" id="PS50835">
    <property type="entry name" value="IG_LIKE"/>
    <property type="match status" value="1"/>
</dbReference>
<sequence length="311" mass="34609">MFYFVFLLILVGHEVTVSGLPVAPAHTEIVHASVGDEVIVSCKTPVNTTQTDLQVQWILQRSVGTTLVHNYSHGEDQLQVQDESFRGRTELLLGKIDHGIISLRITDLKLSDSGTYVCLPLAGEQAKRSLVTLDVSAPYKDIEIMTFCLGDKSLLQCEATRGYPKAEFMWTTGNGEEIEQFEGTQFTQSPEGLFSGTSTLQLRLQEDTVVCCTVFPAVPHLMKKKCVSLKSKTCSGIAENEAGEWTAQTLSVNYKVLMWTGFSYVMLLVVIVIFVKHLRQKQNKDSDLKKMKIHTLTTHCSPAKVNYSLLT</sequence>
<feature type="signal peptide" evidence="12">
    <location>
        <begin position="1"/>
        <end position="19"/>
    </location>
</feature>
<accession>H3ANT1</accession>
<dbReference type="EMBL" id="AFYH01192352">
    <property type="status" value="NOT_ANNOTATED_CDS"/>
    <property type="molecule type" value="Genomic_DNA"/>
</dbReference>
<evidence type="ECO:0000256" key="8">
    <source>
        <dbReference type="ARBA" id="ARBA00023170"/>
    </source>
</evidence>
<dbReference type="Pfam" id="PF08205">
    <property type="entry name" value="C2-set_2"/>
    <property type="match status" value="1"/>
</dbReference>
<dbReference type="GO" id="GO:0071222">
    <property type="term" value="P:cellular response to lipopolysaccharide"/>
    <property type="evidence" value="ECO:0007669"/>
    <property type="project" value="TreeGrafter"/>
</dbReference>
<dbReference type="InterPro" id="IPR003599">
    <property type="entry name" value="Ig_sub"/>
</dbReference>
<keyword evidence="4 12" id="KW-0732">Signal</keyword>
<dbReference type="SMART" id="SM00409">
    <property type="entry name" value="IG"/>
    <property type="match status" value="1"/>
</dbReference>
<dbReference type="PANTHER" id="PTHR25466">
    <property type="entry name" value="T-LYMPHOCYTE ACTIVATION ANTIGEN"/>
    <property type="match status" value="1"/>
</dbReference>
<feature type="chain" id="PRO_5003580452" description="Ig-like domain-containing protein" evidence="12">
    <location>
        <begin position="20"/>
        <end position="311"/>
    </location>
</feature>
<dbReference type="GO" id="GO:0042102">
    <property type="term" value="P:positive regulation of T cell proliferation"/>
    <property type="evidence" value="ECO:0007669"/>
    <property type="project" value="TreeGrafter"/>
</dbReference>
<proteinExistence type="predicted"/>
<evidence type="ECO:0000256" key="12">
    <source>
        <dbReference type="SAM" id="SignalP"/>
    </source>
</evidence>
<keyword evidence="15" id="KW-1185">Reference proteome</keyword>
<keyword evidence="6 11" id="KW-0472">Membrane</keyword>
<dbReference type="SUPFAM" id="SSF48726">
    <property type="entry name" value="Immunoglobulin"/>
    <property type="match status" value="2"/>
</dbReference>
<protein>
    <recommendedName>
        <fullName evidence="13">Ig-like domain-containing protein</fullName>
    </recommendedName>
</protein>
<dbReference type="AlphaFoldDB" id="H3ANT1"/>
<keyword evidence="2" id="KW-1003">Cell membrane</keyword>
<dbReference type="GO" id="GO:0006955">
    <property type="term" value="P:immune response"/>
    <property type="evidence" value="ECO:0007669"/>
    <property type="project" value="TreeGrafter"/>
</dbReference>
<reference evidence="14" key="3">
    <citation type="submission" date="2025-09" db="UniProtKB">
        <authorList>
            <consortium name="Ensembl"/>
        </authorList>
    </citation>
    <scope>IDENTIFICATION</scope>
</reference>
<feature type="transmembrane region" description="Helical" evidence="11">
    <location>
        <begin position="256"/>
        <end position="275"/>
    </location>
</feature>
<keyword evidence="9" id="KW-0325">Glycoprotein</keyword>
<dbReference type="Pfam" id="PF07686">
    <property type="entry name" value="V-set"/>
    <property type="match status" value="1"/>
</dbReference>
<dbReference type="InterPro" id="IPR051713">
    <property type="entry name" value="T-cell_Activation_Regulation"/>
</dbReference>
<dbReference type="Proteomes" id="UP000008672">
    <property type="component" value="Unassembled WGS sequence"/>
</dbReference>
<dbReference type="InParanoid" id="H3ANT1"/>
<dbReference type="GO" id="GO:0009897">
    <property type="term" value="C:external side of plasma membrane"/>
    <property type="evidence" value="ECO:0007669"/>
    <property type="project" value="TreeGrafter"/>
</dbReference>
<evidence type="ECO:0000256" key="4">
    <source>
        <dbReference type="ARBA" id="ARBA00022729"/>
    </source>
</evidence>
<feature type="domain" description="Ig-like" evidence="13">
    <location>
        <begin position="24"/>
        <end position="118"/>
    </location>
</feature>
<dbReference type="PANTHER" id="PTHR25466:SF14">
    <property type="entry name" value="BUTYROPHILIN SUBFAMILY 2 MEMBER A2-LIKE-RELATED"/>
    <property type="match status" value="1"/>
</dbReference>
<evidence type="ECO:0000256" key="1">
    <source>
        <dbReference type="ARBA" id="ARBA00004251"/>
    </source>
</evidence>
<dbReference type="InterPro" id="IPR007110">
    <property type="entry name" value="Ig-like_dom"/>
</dbReference>
<keyword evidence="5 11" id="KW-1133">Transmembrane helix</keyword>
<keyword evidence="10" id="KW-0393">Immunoglobulin domain</keyword>
<dbReference type="GeneTree" id="ENSGT00940000154641"/>
<reference evidence="14" key="2">
    <citation type="submission" date="2025-08" db="UniProtKB">
        <authorList>
            <consortium name="Ensembl"/>
        </authorList>
    </citation>
    <scope>IDENTIFICATION</scope>
</reference>
<evidence type="ECO:0000256" key="5">
    <source>
        <dbReference type="ARBA" id="ARBA00022989"/>
    </source>
</evidence>
<keyword evidence="7" id="KW-1015">Disulfide bond</keyword>
<evidence type="ECO:0000259" key="13">
    <source>
        <dbReference type="PROSITE" id="PS50835"/>
    </source>
</evidence>
<keyword evidence="3 11" id="KW-0812">Transmembrane</keyword>
<keyword evidence="8" id="KW-0675">Receptor</keyword>
<comment type="subcellular location">
    <subcellularLocation>
        <location evidence="1">Cell membrane</location>
        <topology evidence="1">Single-pass type I membrane protein</topology>
    </subcellularLocation>
</comment>
<dbReference type="EMBL" id="AFYH01192353">
    <property type="status" value="NOT_ANNOTATED_CDS"/>
    <property type="molecule type" value="Genomic_DNA"/>
</dbReference>
<dbReference type="GO" id="GO:0007166">
    <property type="term" value="P:cell surface receptor signaling pathway"/>
    <property type="evidence" value="ECO:0007669"/>
    <property type="project" value="TreeGrafter"/>
</dbReference>
<evidence type="ECO:0000313" key="14">
    <source>
        <dbReference type="Ensembl" id="ENSLACP00000011302.1"/>
    </source>
</evidence>
<dbReference type="GO" id="GO:0031295">
    <property type="term" value="P:T cell costimulation"/>
    <property type="evidence" value="ECO:0007669"/>
    <property type="project" value="TreeGrafter"/>
</dbReference>
<evidence type="ECO:0000256" key="11">
    <source>
        <dbReference type="SAM" id="Phobius"/>
    </source>
</evidence>